<dbReference type="InterPro" id="IPR005178">
    <property type="entry name" value="Ostalpha/TMEM184C"/>
</dbReference>
<organism evidence="6 7">
    <name type="scientific">Angomonas deanei</name>
    <dbReference type="NCBI Taxonomy" id="59799"/>
    <lineage>
        <taxon>Eukaryota</taxon>
        <taxon>Discoba</taxon>
        <taxon>Euglenozoa</taxon>
        <taxon>Kinetoplastea</taxon>
        <taxon>Metakinetoplastina</taxon>
        <taxon>Trypanosomatida</taxon>
        <taxon>Trypanosomatidae</taxon>
        <taxon>Strigomonadinae</taxon>
        <taxon>Angomonas</taxon>
    </lineage>
</organism>
<dbReference type="Pfam" id="PF03619">
    <property type="entry name" value="Solute_trans_a"/>
    <property type="match status" value="1"/>
</dbReference>
<reference evidence="6 7" key="1">
    <citation type="submission" date="2020-08" db="EMBL/GenBank/DDBJ databases">
        <authorList>
            <person name="Newling K."/>
            <person name="Davey J."/>
            <person name="Forrester S."/>
        </authorList>
    </citation>
    <scope>NUCLEOTIDE SEQUENCE [LARGE SCALE GENOMIC DNA]</scope>
    <source>
        <strain evidence="7">Crithidia deanei Carvalho (ATCC PRA-265)</strain>
    </source>
</reference>
<evidence type="ECO:0000256" key="2">
    <source>
        <dbReference type="ARBA" id="ARBA00022692"/>
    </source>
</evidence>
<evidence type="ECO:0000313" key="6">
    <source>
        <dbReference type="EMBL" id="CAD2213298.1"/>
    </source>
</evidence>
<comment type="subcellular location">
    <subcellularLocation>
        <location evidence="1">Membrane</location>
        <topology evidence="1">Multi-pass membrane protein</topology>
    </subcellularLocation>
</comment>
<dbReference type="Proteomes" id="UP000515908">
    <property type="component" value="Chromosome 01"/>
</dbReference>
<dbReference type="VEuPathDB" id="TriTrypDB:ADEAN_000073900"/>
<keyword evidence="3 5" id="KW-1133">Transmembrane helix</keyword>
<dbReference type="PANTHER" id="PTHR23423">
    <property type="entry name" value="ORGANIC SOLUTE TRANSPORTER-RELATED"/>
    <property type="match status" value="1"/>
</dbReference>
<accession>S9VIT4</accession>
<dbReference type="SMART" id="SM01417">
    <property type="entry name" value="Solute_trans_a"/>
    <property type="match status" value="1"/>
</dbReference>
<dbReference type="OrthoDB" id="5348404at2759"/>
<feature type="transmembrane region" description="Helical" evidence="5">
    <location>
        <begin position="120"/>
        <end position="142"/>
    </location>
</feature>
<feature type="transmembrane region" description="Helical" evidence="5">
    <location>
        <begin position="82"/>
        <end position="100"/>
    </location>
</feature>
<proteinExistence type="predicted"/>
<feature type="transmembrane region" description="Helical" evidence="5">
    <location>
        <begin position="50"/>
        <end position="70"/>
    </location>
</feature>
<feature type="transmembrane region" description="Helical" evidence="5">
    <location>
        <begin position="15"/>
        <end position="38"/>
    </location>
</feature>
<dbReference type="GO" id="GO:0016020">
    <property type="term" value="C:membrane"/>
    <property type="evidence" value="ECO:0007669"/>
    <property type="project" value="UniProtKB-SubCell"/>
</dbReference>
<name>S9VIT4_9TRYP</name>
<feature type="transmembrane region" description="Helical" evidence="5">
    <location>
        <begin position="215"/>
        <end position="232"/>
    </location>
</feature>
<evidence type="ECO:0000256" key="3">
    <source>
        <dbReference type="ARBA" id="ARBA00022989"/>
    </source>
</evidence>
<sequence length="268" mass="30461">MERCSRFLRSERRKMYYWVGTFCCVVGVLVFLLILFNIVAEKNSFVPNFVGGYCAIFATVLSLFLILEHLTCFADPECQTKVVRIVFMVPIFAMISWISLLAPSAAEYLNLVRDTYESYAIYSFFQLMIALMGGVDTLYRALMIEEHPAVRHIFPFCYMSPIKVTPTFVQNCRLCLFQFMVVKPVVSLIVIILTTQDKMGSGLLDVTGGYFWTTLVYNLSITIAFTALLYFLHRIKGVYGGEERAAEVSLCQGGDLSIFLARYSHCLS</sequence>
<keyword evidence="4 5" id="KW-0472">Membrane</keyword>
<gene>
    <name evidence="6" type="ORF">ADEAN_000073900</name>
</gene>
<evidence type="ECO:0000256" key="1">
    <source>
        <dbReference type="ARBA" id="ARBA00004141"/>
    </source>
</evidence>
<dbReference type="AlphaFoldDB" id="S9VIT4"/>
<dbReference type="EMBL" id="LR877145">
    <property type="protein sequence ID" value="CAD2213298.1"/>
    <property type="molecule type" value="Genomic_DNA"/>
</dbReference>
<keyword evidence="2 5" id="KW-0812">Transmembrane</keyword>
<evidence type="ECO:0000256" key="4">
    <source>
        <dbReference type="ARBA" id="ARBA00023136"/>
    </source>
</evidence>
<evidence type="ECO:0000313" key="7">
    <source>
        <dbReference type="Proteomes" id="UP000515908"/>
    </source>
</evidence>
<protein>
    <submittedName>
        <fullName evidence="6">Organic solute transporter Ostalpha, putative</fullName>
    </submittedName>
</protein>
<evidence type="ECO:0000256" key="5">
    <source>
        <dbReference type="SAM" id="Phobius"/>
    </source>
</evidence>
<keyword evidence="7" id="KW-1185">Reference proteome</keyword>
<feature type="transmembrane region" description="Helical" evidence="5">
    <location>
        <begin position="174"/>
        <end position="195"/>
    </location>
</feature>